<dbReference type="GO" id="GO:0003677">
    <property type="term" value="F:DNA binding"/>
    <property type="evidence" value="ECO:0007669"/>
    <property type="project" value="UniProtKB-KW"/>
</dbReference>
<evidence type="ECO:0000256" key="2">
    <source>
        <dbReference type="SAM" id="MobiDB-lite"/>
    </source>
</evidence>
<comment type="caution">
    <text evidence="3">The sequence shown here is derived from an EMBL/GenBank/DDBJ whole genome shotgun (WGS) entry which is preliminary data.</text>
</comment>
<keyword evidence="3" id="KW-0238">DNA-binding</keyword>
<protein>
    <submittedName>
        <fullName evidence="3">Putative DNA-binding protein (UPF0251 family)</fullName>
    </submittedName>
</protein>
<dbReference type="SUPFAM" id="SSF88659">
    <property type="entry name" value="Sigma3 and sigma4 domains of RNA polymerase sigma factors"/>
    <property type="match status" value="1"/>
</dbReference>
<sequence length="158" mass="17325">MPRPKKWRRVCCMPQSTCFGPVAGTDATVAETDGTMSTEETQGRGRGMRRGMHGSGHGGRRGHAGHGMHGEAVIMTVDQYETVRLIDLEGLTQEACAEKMQIARTTVQSIYAEARKKLADALVNSKMLRIEGGEYKLCEDADEPCGHGGCRHHHRQGF</sequence>
<dbReference type="InterPro" id="IPR002852">
    <property type="entry name" value="UPF0251"/>
</dbReference>
<feature type="compositionally biased region" description="Basic residues" evidence="2">
    <location>
        <begin position="46"/>
        <end position="64"/>
    </location>
</feature>
<dbReference type="Gene3D" id="1.10.10.10">
    <property type="entry name" value="Winged helix-like DNA-binding domain superfamily/Winged helix DNA-binding domain"/>
    <property type="match status" value="1"/>
</dbReference>
<evidence type="ECO:0000313" key="4">
    <source>
        <dbReference type="Proteomes" id="UP000539075"/>
    </source>
</evidence>
<comment type="similarity">
    <text evidence="1">Belongs to the UPF0251 family.</text>
</comment>
<dbReference type="AlphaFoldDB" id="A0A7W8C0V6"/>
<accession>A0A7W8C0V6</accession>
<name>A0A7W8C0V6_9BACT</name>
<organism evidence="3 4">
    <name type="scientific">Desulfovibrio intestinalis</name>
    <dbReference type="NCBI Taxonomy" id="58621"/>
    <lineage>
        <taxon>Bacteria</taxon>
        <taxon>Pseudomonadati</taxon>
        <taxon>Thermodesulfobacteriota</taxon>
        <taxon>Desulfovibrionia</taxon>
        <taxon>Desulfovibrionales</taxon>
        <taxon>Desulfovibrionaceae</taxon>
        <taxon>Desulfovibrio</taxon>
    </lineage>
</organism>
<dbReference type="PANTHER" id="PTHR37478:SF2">
    <property type="entry name" value="UPF0251 PROTEIN TK0562"/>
    <property type="match status" value="1"/>
</dbReference>
<keyword evidence="4" id="KW-1185">Reference proteome</keyword>
<dbReference type="InterPro" id="IPR013324">
    <property type="entry name" value="RNA_pol_sigma_r3/r4-like"/>
</dbReference>
<dbReference type="Proteomes" id="UP000539075">
    <property type="component" value="Unassembled WGS sequence"/>
</dbReference>
<gene>
    <name evidence="3" type="ORF">HNQ38_001625</name>
</gene>
<dbReference type="EMBL" id="JACHGO010000004">
    <property type="protein sequence ID" value="MBB5143528.1"/>
    <property type="molecule type" value="Genomic_DNA"/>
</dbReference>
<evidence type="ECO:0000313" key="3">
    <source>
        <dbReference type="EMBL" id="MBB5143528.1"/>
    </source>
</evidence>
<dbReference type="RefSeq" id="WP_246388047.1">
    <property type="nucleotide sequence ID" value="NZ_JACHGO010000004.1"/>
</dbReference>
<dbReference type="InterPro" id="IPR036388">
    <property type="entry name" value="WH-like_DNA-bd_sf"/>
</dbReference>
<proteinExistence type="inferred from homology"/>
<feature type="region of interest" description="Disordered" evidence="2">
    <location>
        <begin position="32"/>
        <end position="64"/>
    </location>
</feature>
<dbReference type="Pfam" id="PF02001">
    <property type="entry name" value="DUF134"/>
    <property type="match status" value="1"/>
</dbReference>
<reference evidence="3 4" key="1">
    <citation type="submission" date="2020-08" db="EMBL/GenBank/DDBJ databases">
        <title>Genomic Encyclopedia of Type Strains, Phase IV (KMG-IV): sequencing the most valuable type-strain genomes for metagenomic binning, comparative biology and taxonomic classification.</title>
        <authorList>
            <person name="Goeker M."/>
        </authorList>
    </citation>
    <scope>NUCLEOTIDE SEQUENCE [LARGE SCALE GENOMIC DNA]</scope>
    <source>
        <strain evidence="3 4">DSM 11275</strain>
    </source>
</reference>
<evidence type="ECO:0000256" key="1">
    <source>
        <dbReference type="ARBA" id="ARBA00009350"/>
    </source>
</evidence>
<dbReference type="PANTHER" id="PTHR37478">
    <property type="match status" value="1"/>
</dbReference>